<dbReference type="OrthoDB" id="5095320at2759"/>
<reference evidence="3" key="1">
    <citation type="submission" date="2020-01" db="EMBL/GenBank/DDBJ databases">
        <title>Identification and distribution of gene clusters putatively required for synthesis of sphingolipid metabolism inhibitors in phylogenetically diverse species of the filamentous fungus Fusarium.</title>
        <authorList>
            <person name="Kim H.-S."/>
            <person name="Busman M."/>
            <person name="Brown D.W."/>
            <person name="Divon H."/>
            <person name="Uhlig S."/>
            <person name="Proctor R.H."/>
        </authorList>
    </citation>
    <scope>NUCLEOTIDE SEQUENCE</scope>
    <source>
        <strain evidence="3">NRRL 53441</strain>
    </source>
</reference>
<organism evidence="3 4">
    <name type="scientific">Fusarium austroafricanum</name>
    <dbReference type="NCBI Taxonomy" id="2364996"/>
    <lineage>
        <taxon>Eukaryota</taxon>
        <taxon>Fungi</taxon>
        <taxon>Dikarya</taxon>
        <taxon>Ascomycota</taxon>
        <taxon>Pezizomycotina</taxon>
        <taxon>Sordariomycetes</taxon>
        <taxon>Hypocreomycetidae</taxon>
        <taxon>Hypocreales</taxon>
        <taxon>Nectriaceae</taxon>
        <taxon>Fusarium</taxon>
        <taxon>Fusarium concolor species complex</taxon>
    </lineage>
</organism>
<proteinExistence type="predicted"/>
<gene>
    <name evidence="3" type="ORF">F53441_8296</name>
</gene>
<name>A0A8H4NWP0_9HYPO</name>
<feature type="compositionally biased region" description="Gly residues" evidence="1">
    <location>
        <begin position="93"/>
        <end position="102"/>
    </location>
</feature>
<feature type="chain" id="PRO_5034867953" evidence="2">
    <location>
        <begin position="17"/>
        <end position="378"/>
    </location>
</feature>
<evidence type="ECO:0000256" key="1">
    <source>
        <dbReference type="SAM" id="MobiDB-lite"/>
    </source>
</evidence>
<feature type="signal peptide" evidence="2">
    <location>
        <begin position="1"/>
        <end position="16"/>
    </location>
</feature>
<keyword evidence="4" id="KW-1185">Reference proteome</keyword>
<evidence type="ECO:0000313" key="3">
    <source>
        <dbReference type="EMBL" id="KAF4448263.1"/>
    </source>
</evidence>
<keyword evidence="2" id="KW-0732">Signal</keyword>
<dbReference type="AlphaFoldDB" id="A0A8H4NWP0"/>
<dbReference type="Proteomes" id="UP000605986">
    <property type="component" value="Unassembled WGS sequence"/>
</dbReference>
<feature type="compositionally biased region" description="Low complexity" evidence="1">
    <location>
        <begin position="103"/>
        <end position="112"/>
    </location>
</feature>
<sequence length="378" mass="40919">MLADLLYIWLIESAVSTPLSAAVALVCLAEMDRQSLTYTTVLDELLGSVRTIEPPIDIVHKAKEGAKVFAELIISRVDGKRVDGGEVSKQHGNSGGNNGGNNGTNNGTNNGGKKSDKKADITGFLLSNSPSASSRNSDNSINLRFETIFKEAAFRHWIELKVRVTESEVPKEYEIGEVWVGKKYGYRYYESHGLTRYREERLKNPYSPSKDVSSASSTGSSPSTNTQSSNFAAMDDASTGTANTASEIIISRPPDHVSACVGIGVPAERSGTLPGIPAPLPIYITFAYTLMRGPVNGFGIGYIHGNNIECCILGGPDVSRQLSQAIRDHQFKPLSGLQKGEFPYGTKICLRREKPSRLSLNVQILGDGQNQRNAISAY</sequence>
<evidence type="ECO:0000313" key="4">
    <source>
        <dbReference type="Proteomes" id="UP000605986"/>
    </source>
</evidence>
<feature type="compositionally biased region" description="Low complexity" evidence="1">
    <location>
        <begin position="209"/>
        <end position="229"/>
    </location>
</feature>
<protein>
    <submittedName>
        <fullName evidence="3">Uncharacterized protein</fullName>
    </submittedName>
</protein>
<comment type="caution">
    <text evidence="3">The sequence shown here is derived from an EMBL/GenBank/DDBJ whole genome shotgun (WGS) entry which is preliminary data.</text>
</comment>
<feature type="region of interest" description="Disordered" evidence="1">
    <location>
        <begin position="200"/>
        <end position="237"/>
    </location>
</feature>
<evidence type="ECO:0000256" key="2">
    <source>
        <dbReference type="SAM" id="SignalP"/>
    </source>
</evidence>
<accession>A0A8H4NWP0</accession>
<feature type="region of interest" description="Disordered" evidence="1">
    <location>
        <begin position="83"/>
        <end position="118"/>
    </location>
</feature>
<dbReference type="EMBL" id="JAADJG010000349">
    <property type="protein sequence ID" value="KAF4448263.1"/>
    <property type="molecule type" value="Genomic_DNA"/>
</dbReference>